<dbReference type="Proteomes" id="UP001177670">
    <property type="component" value="Unassembled WGS sequence"/>
</dbReference>
<proteinExistence type="predicted"/>
<reference evidence="2" key="1">
    <citation type="submission" date="2021-10" db="EMBL/GenBank/DDBJ databases">
        <title>Melipona bicolor Genome sequencing and assembly.</title>
        <authorList>
            <person name="Araujo N.S."/>
            <person name="Arias M.C."/>
        </authorList>
    </citation>
    <scope>NUCLEOTIDE SEQUENCE</scope>
    <source>
        <strain evidence="2">USP_2M_L1-L4_2017</strain>
        <tissue evidence="2">Whole body</tissue>
    </source>
</reference>
<dbReference type="AlphaFoldDB" id="A0AA40FNB1"/>
<evidence type="ECO:0000313" key="2">
    <source>
        <dbReference type="EMBL" id="KAK1122262.1"/>
    </source>
</evidence>
<protein>
    <submittedName>
        <fullName evidence="2">Uncharacterized protein</fullName>
    </submittedName>
</protein>
<keyword evidence="3" id="KW-1185">Reference proteome</keyword>
<feature type="compositionally biased region" description="Basic and acidic residues" evidence="1">
    <location>
        <begin position="146"/>
        <end position="170"/>
    </location>
</feature>
<name>A0AA40FNB1_9HYME</name>
<feature type="region of interest" description="Disordered" evidence="1">
    <location>
        <begin position="135"/>
        <end position="170"/>
    </location>
</feature>
<evidence type="ECO:0000313" key="3">
    <source>
        <dbReference type="Proteomes" id="UP001177670"/>
    </source>
</evidence>
<evidence type="ECO:0000256" key="1">
    <source>
        <dbReference type="SAM" id="MobiDB-lite"/>
    </source>
</evidence>
<feature type="region of interest" description="Disordered" evidence="1">
    <location>
        <begin position="102"/>
        <end position="122"/>
    </location>
</feature>
<comment type="caution">
    <text evidence="2">The sequence shown here is derived from an EMBL/GenBank/DDBJ whole genome shotgun (WGS) entry which is preliminary data.</text>
</comment>
<gene>
    <name evidence="2" type="ORF">K0M31_009485</name>
</gene>
<accession>A0AA40FNB1</accession>
<sequence>MKAYSVVGYVCPCGRCPWRLGELHGKFCTISNGRVPSSSRTSTRCSTLVARKAARKICSGENGKYVGEICELLKRASNEQVLDPFVAPKGLMNSVAARTSISSVNRGRSRRGQQSAVTSNQQLAMQARVHIHSVKPLAGRRGVQGEMRDEQRWNRGGTEEEQKEWDSGCG</sequence>
<dbReference type="EMBL" id="JAHYIQ010000023">
    <property type="protein sequence ID" value="KAK1122262.1"/>
    <property type="molecule type" value="Genomic_DNA"/>
</dbReference>
<organism evidence="2 3">
    <name type="scientific">Melipona bicolor</name>
    <dbReference type="NCBI Taxonomy" id="60889"/>
    <lineage>
        <taxon>Eukaryota</taxon>
        <taxon>Metazoa</taxon>
        <taxon>Ecdysozoa</taxon>
        <taxon>Arthropoda</taxon>
        <taxon>Hexapoda</taxon>
        <taxon>Insecta</taxon>
        <taxon>Pterygota</taxon>
        <taxon>Neoptera</taxon>
        <taxon>Endopterygota</taxon>
        <taxon>Hymenoptera</taxon>
        <taxon>Apocrita</taxon>
        <taxon>Aculeata</taxon>
        <taxon>Apoidea</taxon>
        <taxon>Anthophila</taxon>
        <taxon>Apidae</taxon>
        <taxon>Melipona</taxon>
    </lineage>
</organism>